<keyword evidence="2" id="KW-1185">Reference proteome</keyword>
<reference evidence="1 2" key="1">
    <citation type="journal article" date="2018" name="PLoS ONE">
        <title>The draft genome of Kipferlia bialata reveals reductive genome evolution in fornicate parasites.</title>
        <authorList>
            <person name="Tanifuji G."/>
            <person name="Takabayashi S."/>
            <person name="Kume K."/>
            <person name="Takagi M."/>
            <person name="Nakayama T."/>
            <person name="Kamikawa R."/>
            <person name="Inagaki Y."/>
            <person name="Hashimoto T."/>
        </authorList>
    </citation>
    <scope>NUCLEOTIDE SEQUENCE [LARGE SCALE GENOMIC DNA]</scope>
    <source>
        <strain evidence="1">NY0173</strain>
    </source>
</reference>
<organism evidence="1 2">
    <name type="scientific">Kipferlia bialata</name>
    <dbReference type="NCBI Taxonomy" id="797122"/>
    <lineage>
        <taxon>Eukaryota</taxon>
        <taxon>Metamonada</taxon>
        <taxon>Carpediemonas-like organisms</taxon>
        <taxon>Kipferlia</taxon>
    </lineage>
</organism>
<evidence type="ECO:0000313" key="2">
    <source>
        <dbReference type="Proteomes" id="UP000265618"/>
    </source>
</evidence>
<dbReference type="Proteomes" id="UP000265618">
    <property type="component" value="Unassembled WGS sequence"/>
</dbReference>
<protein>
    <submittedName>
        <fullName evidence="1">Uncharacterized protein</fullName>
    </submittedName>
</protein>
<name>A0A391NZY1_9EUKA</name>
<dbReference type="EMBL" id="BDIP01005312">
    <property type="protein sequence ID" value="GCA63859.1"/>
    <property type="molecule type" value="Genomic_DNA"/>
</dbReference>
<comment type="caution">
    <text evidence="1">The sequence shown here is derived from an EMBL/GenBank/DDBJ whole genome shotgun (WGS) entry which is preliminary data.</text>
</comment>
<evidence type="ECO:0000313" key="1">
    <source>
        <dbReference type="EMBL" id="GCA63859.1"/>
    </source>
</evidence>
<sequence>MLSNAVLAAFVLVATIL</sequence>
<proteinExistence type="predicted"/>
<gene>
    <name evidence="1" type="ORF">KIPB_012221</name>
</gene>
<dbReference type="AlphaFoldDB" id="A0A391NZY1"/>
<accession>A0A391NZY1</accession>
<feature type="non-terminal residue" evidence="1">
    <location>
        <position position="1"/>
    </location>
</feature>